<dbReference type="GO" id="GO:0005524">
    <property type="term" value="F:ATP binding"/>
    <property type="evidence" value="ECO:0007669"/>
    <property type="project" value="InterPro"/>
</dbReference>
<comment type="caution">
    <text evidence="3">The sequence shown here is derived from an EMBL/GenBank/DDBJ whole genome shotgun (WGS) entry which is preliminary data.</text>
</comment>
<evidence type="ECO:0000313" key="3">
    <source>
        <dbReference type="EMBL" id="GES75096.1"/>
    </source>
</evidence>
<keyword evidence="3" id="KW-0418">Kinase</keyword>
<proteinExistence type="predicted"/>
<dbReference type="InterPro" id="IPR001245">
    <property type="entry name" value="Ser-Thr/Tyr_kinase_cat_dom"/>
</dbReference>
<dbReference type="PROSITE" id="PS50011">
    <property type="entry name" value="PROTEIN_KINASE_DOM"/>
    <property type="match status" value="1"/>
</dbReference>
<gene>
    <name evidence="3" type="ORF">RCL2_000255400</name>
</gene>
<evidence type="ECO:0000256" key="1">
    <source>
        <dbReference type="SAM" id="MobiDB-lite"/>
    </source>
</evidence>
<dbReference type="SUPFAM" id="SSF56112">
    <property type="entry name" value="Protein kinase-like (PK-like)"/>
    <property type="match status" value="1"/>
</dbReference>
<feature type="compositionally biased region" description="Acidic residues" evidence="1">
    <location>
        <begin position="432"/>
        <end position="442"/>
    </location>
</feature>
<dbReference type="InterPro" id="IPR000719">
    <property type="entry name" value="Prot_kinase_dom"/>
</dbReference>
<organism evidence="3 4">
    <name type="scientific">Rhizophagus clarus</name>
    <dbReference type="NCBI Taxonomy" id="94130"/>
    <lineage>
        <taxon>Eukaryota</taxon>
        <taxon>Fungi</taxon>
        <taxon>Fungi incertae sedis</taxon>
        <taxon>Mucoromycota</taxon>
        <taxon>Glomeromycotina</taxon>
        <taxon>Glomeromycetes</taxon>
        <taxon>Glomerales</taxon>
        <taxon>Glomeraceae</taxon>
        <taxon>Rhizophagus</taxon>
    </lineage>
</organism>
<dbReference type="PANTHER" id="PTHR44329">
    <property type="entry name" value="SERINE/THREONINE-PROTEIN KINASE TNNI3K-RELATED"/>
    <property type="match status" value="1"/>
</dbReference>
<dbReference type="EMBL" id="BLAL01000013">
    <property type="protein sequence ID" value="GES75096.1"/>
    <property type="molecule type" value="Genomic_DNA"/>
</dbReference>
<evidence type="ECO:0000259" key="2">
    <source>
        <dbReference type="PROSITE" id="PS50011"/>
    </source>
</evidence>
<dbReference type="GO" id="GO:0004674">
    <property type="term" value="F:protein serine/threonine kinase activity"/>
    <property type="evidence" value="ECO:0007669"/>
    <property type="project" value="TreeGrafter"/>
</dbReference>
<sequence>MAYSLNQSINAAINRAVALLGYNVYKDAPKQYEFVRQTILSDDLLTENEKPEAIRSLSESYDSYKIIINEGSKRICENCNQKCFGTLYLKIAEWIPYSNLQNIQYLTTGGCSEIYTADRIDGAYYKWDSKEKQLKRYGRQKVILKRLENIENANQSWFEEAKSHLILSNKWPYIVQCFGQRFVISDLGFCGPVDKPLTSIYGSLLYIAPEVIIGKQQTFKSDIYSVAMLMWEISSGQPPFFNYNHDYYLAMNIVNGIRPKIVPGTPLEYKNLMKRCWEADPLKRPDINTLLEEINLFHQNKSSELLTLPEKNSNLEIMSNISNCTSSTSKLYHFDNLSGQKMQQKYKRLSDQLYYIFIEFHSRLYNFCIPNNIVDFGKSGNRLNNTSKISVKFKDIQNEDKRVLIQQHVKNHHVNTDDEDEEYNNPNLHSEEQDDLELPDGN</sequence>
<evidence type="ECO:0000313" key="4">
    <source>
        <dbReference type="Proteomes" id="UP000615446"/>
    </source>
</evidence>
<dbReference type="InterPro" id="IPR011009">
    <property type="entry name" value="Kinase-like_dom_sf"/>
</dbReference>
<feature type="region of interest" description="Disordered" evidence="1">
    <location>
        <begin position="409"/>
        <end position="442"/>
    </location>
</feature>
<accession>A0A8H3QDD5</accession>
<protein>
    <submittedName>
        <fullName evidence="3">Kinase-like domain-containing protein</fullName>
    </submittedName>
</protein>
<dbReference type="Proteomes" id="UP000615446">
    <property type="component" value="Unassembled WGS sequence"/>
</dbReference>
<dbReference type="AlphaFoldDB" id="A0A8H3QDD5"/>
<dbReference type="Gene3D" id="1.10.510.10">
    <property type="entry name" value="Transferase(Phosphotransferase) domain 1"/>
    <property type="match status" value="1"/>
</dbReference>
<dbReference type="InterPro" id="IPR051681">
    <property type="entry name" value="Ser/Thr_Kinases-Pseudokinases"/>
</dbReference>
<feature type="domain" description="Protein kinase" evidence="2">
    <location>
        <begin position="1"/>
        <end position="296"/>
    </location>
</feature>
<dbReference type="Pfam" id="PF07714">
    <property type="entry name" value="PK_Tyr_Ser-Thr"/>
    <property type="match status" value="1"/>
</dbReference>
<reference evidence="3" key="1">
    <citation type="submission" date="2019-10" db="EMBL/GenBank/DDBJ databases">
        <title>Conservation and host-specific expression of non-tandemly repeated heterogenous ribosome RNA gene in arbuscular mycorrhizal fungi.</title>
        <authorList>
            <person name="Maeda T."/>
            <person name="Kobayashi Y."/>
            <person name="Nakagawa T."/>
            <person name="Ezawa T."/>
            <person name="Yamaguchi K."/>
            <person name="Bino T."/>
            <person name="Nishimoto Y."/>
            <person name="Shigenobu S."/>
            <person name="Kawaguchi M."/>
        </authorList>
    </citation>
    <scope>NUCLEOTIDE SEQUENCE</scope>
    <source>
        <strain evidence="3">HR1</strain>
    </source>
</reference>
<keyword evidence="3" id="KW-0808">Transferase</keyword>
<name>A0A8H3QDD5_9GLOM</name>
<dbReference type="OrthoDB" id="339325at2759"/>